<proteinExistence type="inferred from homology"/>
<dbReference type="SUPFAM" id="SSF56300">
    <property type="entry name" value="Metallo-dependent phosphatases"/>
    <property type="match status" value="1"/>
</dbReference>
<keyword evidence="2" id="KW-0479">Metal-binding</keyword>
<feature type="domain" description="Calcineurin-like phosphoesterase" evidence="3">
    <location>
        <begin position="1"/>
        <end position="154"/>
    </location>
</feature>
<comment type="cofactor">
    <cofactor evidence="2">
        <name>a divalent metal cation</name>
        <dbReference type="ChEBI" id="CHEBI:60240"/>
    </cofactor>
</comment>
<sequence>MIIGVVSDTHLREGRVKLPAKLTEAFREVDHILHLGDWMTLEVYDQLSKLAPVDGIAGNNDGYEIIERFGEKKILSFEGVQIGLVHGHEPYSSRITTPQKARKAFEGEPVSCILFGHSHQPHLQMDDGVLMFNPGSPTDKRREKLYSFGLLEIKGGQVFPRHIFYEDKG</sequence>
<dbReference type="Proteomes" id="UP000187172">
    <property type="component" value="Unassembled WGS sequence"/>
</dbReference>
<dbReference type="PANTHER" id="PTHR11124">
    <property type="entry name" value="VACUOLAR SORTING PROTEIN VPS29"/>
    <property type="match status" value="1"/>
</dbReference>
<dbReference type="Pfam" id="PF12850">
    <property type="entry name" value="Metallophos_2"/>
    <property type="match status" value="1"/>
</dbReference>
<dbReference type="STRING" id="297318.BK138_30325"/>
<accession>A0A1R1EAN8</accession>
<evidence type="ECO:0000256" key="2">
    <source>
        <dbReference type="RuleBase" id="RU362039"/>
    </source>
</evidence>
<dbReference type="EC" id="3.1.4.-" evidence="2"/>
<name>A0A1R1EAN8_9BACL</name>
<protein>
    <recommendedName>
        <fullName evidence="2">Phosphoesterase</fullName>
        <ecNumber evidence="2">3.1.4.-</ecNumber>
    </recommendedName>
</protein>
<organism evidence="4 5">
    <name type="scientific">Paenibacillus rhizosphaerae</name>
    <dbReference type="NCBI Taxonomy" id="297318"/>
    <lineage>
        <taxon>Bacteria</taxon>
        <taxon>Bacillati</taxon>
        <taxon>Bacillota</taxon>
        <taxon>Bacilli</taxon>
        <taxon>Bacillales</taxon>
        <taxon>Paenibacillaceae</taxon>
        <taxon>Paenibacillus</taxon>
    </lineage>
</organism>
<reference evidence="4 5" key="1">
    <citation type="submission" date="2016-11" db="EMBL/GenBank/DDBJ databases">
        <title>Paenibacillus species isolates.</title>
        <authorList>
            <person name="Beno S.M."/>
        </authorList>
    </citation>
    <scope>NUCLEOTIDE SEQUENCE [LARGE SCALE GENOMIC DNA]</scope>
    <source>
        <strain evidence="4 5">FSL R5-0378</strain>
    </source>
</reference>
<dbReference type="RefSeq" id="WP_076175517.1">
    <property type="nucleotide sequence ID" value="NZ_MRTP01000015.1"/>
</dbReference>
<dbReference type="AlphaFoldDB" id="A0A1R1EAN8"/>
<evidence type="ECO:0000259" key="3">
    <source>
        <dbReference type="Pfam" id="PF12850"/>
    </source>
</evidence>
<dbReference type="InterPro" id="IPR024654">
    <property type="entry name" value="Calcineurin-like_PHP_lpxH"/>
</dbReference>
<dbReference type="Gene3D" id="3.60.21.10">
    <property type="match status" value="1"/>
</dbReference>
<keyword evidence="5" id="KW-1185">Reference proteome</keyword>
<evidence type="ECO:0000313" key="4">
    <source>
        <dbReference type="EMBL" id="OMF48877.1"/>
    </source>
</evidence>
<evidence type="ECO:0000256" key="1">
    <source>
        <dbReference type="ARBA" id="ARBA00008950"/>
    </source>
</evidence>
<gene>
    <name evidence="4" type="ORF">BK138_30325</name>
</gene>
<dbReference type="InterPro" id="IPR000979">
    <property type="entry name" value="Phosphodiesterase_MJ0936/Vps29"/>
</dbReference>
<dbReference type="InterPro" id="IPR029052">
    <property type="entry name" value="Metallo-depent_PP-like"/>
</dbReference>
<dbReference type="GO" id="GO:0046872">
    <property type="term" value="F:metal ion binding"/>
    <property type="evidence" value="ECO:0007669"/>
    <property type="project" value="UniProtKB-KW"/>
</dbReference>
<dbReference type="GO" id="GO:0016787">
    <property type="term" value="F:hydrolase activity"/>
    <property type="evidence" value="ECO:0007669"/>
    <property type="project" value="UniProtKB-UniRule"/>
</dbReference>
<evidence type="ECO:0000313" key="5">
    <source>
        <dbReference type="Proteomes" id="UP000187172"/>
    </source>
</evidence>
<comment type="caution">
    <text evidence="4">The sequence shown here is derived from an EMBL/GenBank/DDBJ whole genome shotgun (WGS) entry which is preliminary data.</text>
</comment>
<comment type="similarity">
    <text evidence="1 2">Belongs to the metallophosphoesterase superfamily. YfcE family.</text>
</comment>
<dbReference type="EMBL" id="MRTP01000015">
    <property type="protein sequence ID" value="OMF48877.1"/>
    <property type="molecule type" value="Genomic_DNA"/>
</dbReference>
<dbReference type="NCBIfam" id="TIGR00040">
    <property type="entry name" value="yfcE"/>
    <property type="match status" value="1"/>
</dbReference>